<gene>
    <name evidence="1" type="ORF">TNCV_355541</name>
</gene>
<reference evidence="1" key="1">
    <citation type="submission" date="2020-08" db="EMBL/GenBank/DDBJ databases">
        <title>Multicomponent nature underlies the extraordinary mechanical properties of spider dragline silk.</title>
        <authorList>
            <person name="Kono N."/>
            <person name="Nakamura H."/>
            <person name="Mori M."/>
            <person name="Yoshida Y."/>
            <person name="Ohtoshi R."/>
            <person name="Malay A.D."/>
            <person name="Moran D.A.P."/>
            <person name="Tomita M."/>
            <person name="Numata K."/>
            <person name="Arakawa K."/>
        </authorList>
    </citation>
    <scope>NUCLEOTIDE SEQUENCE</scope>
</reference>
<evidence type="ECO:0000313" key="2">
    <source>
        <dbReference type="Proteomes" id="UP000887159"/>
    </source>
</evidence>
<sequence>MLVQLASSQPGLMKGTVALLENSVTSLSEYSKQKVLQWIPGHCGVTGKEFADNQAKKGAFIQQITRKAVPFTSARRIIQKKLNDLSSRRYAEINSNNIWWNNLRIFPCGQDVKQLLSFV</sequence>
<name>A0A8X7BC37_TRICX</name>
<dbReference type="AlphaFoldDB" id="A0A8X7BC37"/>
<organism evidence="1 2">
    <name type="scientific">Trichonephila clavipes</name>
    <name type="common">Golden silk orbweaver</name>
    <name type="synonym">Nephila clavipes</name>
    <dbReference type="NCBI Taxonomy" id="2585209"/>
    <lineage>
        <taxon>Eukaryota</taxon>
        <taxon>Metazoa</taxon>
        <taxon>Ecdysozoa</taxon>
        <taxon>Arthropoda</taxon>
        <taxon>Chelicerata</taxon>
        <taxon>Arachnida</taxon>
        <taxon>Araneae</taxon>
        <taxon>Araneomorphae</taxon>
        <taxon>Entelegynae</taxon>
        <taxon>Araneoidea</taxon>
        <taxon>Nephilidae</taxon>
        <taxon>Trichonephila</taxon>
    </lineage>
</organism>
<evidence type="ECO:0008006" key="3">
    <source>
        <dbReference type="Google" id="ProtNLM"/>
    </source>
</evidence>
<keyword evidence="2" id="KW-1185">Reference proteome</keyword>
<dbReference type="Proteomes" id="UP000887159">
    <property type="component" value="Unassembled WGS sequence"/>
</dbReference>
<comment type="caution">
    <text evidence="1">The sequence shown here is derived from an EMBL/GenBank/DDBJ whole genome shotgun (WGS) entry which is preliminary data.</text>
</comment>
<dbReference type="InterPro" id="IPR012337">
    <property type="entry name" value="RNaseH-like_sf"/>
</dbReference>
<accession>A0A8X7BC37</accession>
<evidence type="ECO:0000313" key="1">
    <source>
        <dbReference type="EMBL" id="GFY26238.1"/>
    </source>
</evidence>
<dbReference type="SUPFAM" id="SSF53098">
    <property type="entry name" value="Ribonuclease H-like"/>
    <property type="match status" value="1"/>
</dbReference>
<proteinExistence type="predicted"/>
<protein>
    <recommendedName>
        <fullName evidence="3">RNase H type-1 domain-containing protein</fullName>
    </recommendedName>
</protein>
<dbReference type="EMBL" id="BMAU01021374">
    <property type="protein sequence ID" value="GFY26238.1"/>
    <property type="molecule type" value="Genomic_DNA"/>
</dbReference>